<keyword evidence="3" id="KW-1185">Reference proteome</keyword>
<comment type="caution">
    <text evidence="2">The sequence shown here is derived from an EMBL/GenBank/DDBJ whole genome shotgun (WGS) entry which is preliminary data.</text>
</comment>
<dbReference type="Proteomes" id="UP001597510">
    <property type="component" value="Unassembled WGS sequence"/>
</dbReference>
<dbReference type="EMBL" id="JBHULC010000022">
    <property type="protein sequence ID" value="MFD2522896.1"/>
    <property type="molecule type" value="Genomic_DNA"/>
</dbReference>
<evidence type="ECO:0008006" key="4">
    <source>
        <dbReference type="Google" id="ProtNLM"/>
    </source>
</evidence>
<reference evidence="3" key="1">
    <citation type="journal article" date="2019" name="Int. J. Syst. Evol. Microbiol.">
        <title>The Global Catalogue of Microorganisms (GCM) 10K type strain sequencing project: providing services to taxonomists for standard genome sequencing and annotation.</title>
        <authorList>
            <consortium name="The Broad Institute Genomics Platform"/>
            <consortium name="The Broad Institute Genome Sequencing Center for Infectious Disease"/>
            <person name="Wu L."/>
            <person name="Ma J."/>
        </authorList>
    </citation>
    <scope>NUCLEOTIDE SEQUENCE [LARGE SCALE GENOMIC DNA]</scope>
    <source>
        <strain evidence="3">KCTC 52344</strain>
    </source>
</reference>
<proteinExistence type="predicted"/>
<evidence type="ECO:0000256" key="1">
    <source>
        <dbReference type="SAM" id="MobiDB-lite"/>
    </source>
</evidence>
<name>A0ABW5JA24_9BACT</name>
<evidence type="ECO:0000313" key="3">
    <source>
        <dbReference type="Proteomes" id="UP001597510"/>
    </source>
</evidence>
<feature type="compositionally biased region" description="Basic and acidic residues" evidence="1">
    <location>
        <begin position="1"/>
        <end position="10"/>
    </location>
</feature>
<accession>A0ABW5JA24</accession>
<protein>
    <recommendedName>
        <fullName evidence="4">DUF3800 domain-containing protein</fullName>
    </recommendedName>
</protein>
<evidence type="ECO:0000313" key="2">
    <source>
        <dbReference type="EMBL" id="MFD2522896.1"/>
    </source>
</evidence>
<gene>
    <name evidence="2" type="ORF">ACFSR2_18500</name>
</gene>
<organism evidence="2 3">
    <name type="scientific">Emticicia soli</name>
    <dbReference type="NCBI Taxonomy" id="2027878"/>
    <lineage>
        <taxon>Bacteria</taxon>
        <taxon>Pseudomonadati</taxon>
        <taxon>Bacteroidota</taxon>
        <taxon>Cytophagia</taxon>
        <taxon>Cytophagales</taxon>
        <taxon>Leadbetterellaceae</taxon>
        <taxon>Emticicia</taxon>
    </lineage>
</organism>
<dbReference type="RefSeq" id="WP_340239589.1">
    <property type="nucleotide sequence ID" value="NZ_JBBEWC010000013.1"/>
</dbReference>
<feature type="region of interest" description="Disordered" evidence="1">
    <location>
        <begin position="1"/>
        <end position="25"/>
    </location>
</feature>
<sequence length="485" mass="56236">MGNQSEDRNKVSLKNYKNKSKQQTKDLKAIKKRVVELSHSRDSWKKKYQALQASTKLAKNSTSLNFGIRPCKHHYPLGLIWLCVQFQLYAGVSFRSCRHCLIQFYLLLSLNYRVPSHVSIRNWACKCGYYRLKKIGLNQLKTVNNYAVIVDESISIGAERLLLVLGLPLDNWQFEKAASLADIEVLSLRVSREWKSEQVSSVLSEVEKRYKIGYVVSDMGNNLLKSYQNNAYIHLPDITHIIARALERIYKKDALFIVMNQICGGLRRRWYLSKSAPLMPPSQRKKARFHNIFTLALWAKDIINIYQTLDHTHQQELHWIQANRVFIEEMLILRKVVSELSELLKVQGFNTQTHQQAIQILQICQTRRALFFKNELEVYFNDLAQKQLMNPDLPLTLLCCSDVIESAFGKFKYKISPNSIGGITEFALTIANFGRQFSKDEILKAMEAVKCEDLKKWRIENDVPSLAKKRRDVFSQKQNAKILSI</sequence>